<dbReference type="PANTHER" id="PTHR12677:SF24">
    <property type="entry name" value="OS07G0655900 PROTEIN"/>
    <property type="match status" value="1"/>
</dbReference>
<organism evidence="7 8">
    <name type="scientific">Rhododendron williamsianum</name>
    <dbReference type="NCBI Taxonomy" id="262921"/>
    <lineage>
        <taxon>Eukaryota</taxon>
        <taxon>Viridiplantae</taxon>
        <taxon>Streptophyta</taxon>
        <taxon>Embryophyta</taxon>
        <taxon>Tracheophyta</taxon>
        <taxon>Spermatophyta</taxon>
        <taxon>Magnoliopsida</taxon>
        <taxon>eudicotyledons</taxon>
        <taxon>Gunneridae</taxon>
        <taxon>Pentapetalae</taxon>
        <taxon>asterids</taxon>
        <taxon>Ericales</taxon>
        <taxon>Ericaceae</taxon>
        <taxon>Ericoideae</taxon>
        <taxon>Rhodoreae</taxon>
        <taxon>Rhododendron</taxon>
    </lineage>
</organism>
<keyword evidence="4 6" id="KW-1133">Transmembrane helix</keyword>
<evidence type="ECO:0000313" key="8">
    <source>
        <dbReference type="Proteomes" id="UP000428333"/>
    </source>
</evidence>
<dbReference type="GO" id="GO:0005886">
    <property type="term" value="C:plasma membrane"/>
    <property type="evidence" value="ECO:0007669"/>
    <property type="project" value="UniProtKB-SubCell"/>
</dbReference>
<evidence type="ECO:0000256" key="2">
    <source>
        <dbReference type="ARBA" id="ARBA00022475"/>
    </source>
</evidence>
<sequence>MFVGTVKNRTQNLANLVGLRPRCFSSKQAVAEDQDEDECSRPWRRRLSMAFNWTSFFKITLLILLVAAITTAFLTLPVDKVRFFLDFVEFVKPVDNLLTVLVFAYLVSHSNTHKSTPLPWSPRQSQRRSTKILKDFLLWVKQDLGPWGPFMLAVAYIPLTILAVPASILTVCIDPVL</sequence>
<feature type="non-terminal residue" evidence="7">
    <location>
        <position position="1"/>
    </location>
</feature>
<keyword evidence="2" id="KW-1003">Cell membrane</keyword>
<proteinExistence type="predicted"/>
<evidence type="ECO:0000256" key="4">
    <source>
        <dbReference type="ARBA" id="ARBA00022989"/>
    </source>
</evidence>
<keyword evidence="3 6" id="KW-0812">Transmembrane</keyword>
<evidence type="ECO:0000256" key="3">
    <source>
        <dbReference type="ARBA" id="ARBA00022692"/>
    </source>
</evidence>
<dbReference type="EMBL" id="QEFC01001858">
    <property type="protein sequence ID" value="KAE9455340.1"/>
    <property type="molecule type" value="Genomic_DNA"/>
</dbReference>
<protein>
    <submittedName>
        <fullName evidence="7">Uncharacterized protein</fullName>
    </submittedName>
</protein>
<evidence type="ECO:0000256" key="5">
    <source>
        <dbReference type="ARBA" id="ARBA00023136"/>
    </source>
</evidence>
<dbReference type="AlphaFoldDB" id="A0A6A4LAK7"/>
<evidence type="ECO:0000313" key="7">
    <source>
        <dbReference type="EMBL" id="KAE9455340.1"/>
    </source>
</evidence>
<evidence type="ECO:0000256" key="1">
    <source>
        <dbReference type="ARBA" id="ARBA00004651"/>
    </source>
</evidence>
<dbReference type="InterPro" id="IPR015414">
    <property type="entry name" value="TMEM64"/>
</dbReference>
<reference evidence="7 8" key="1">
    <citation type="journal article" date="2019" name="Genome Biol. Evol.">
        <title>The Rhododendron genome and chromosomal organization provide insight into shared whole-genome duplications across the heath family (Ericaceae).</title>
        <authorList>
            <person name="Soza V.L."/>
            <person name="Lindsley D."/>
            <person name="Waalkes A."/>
            <person name="Ramage E."/>
            <person name="Patwardhan R.P."/>
            <person name="Burton J.N."/>
            <person name="Adey A."/>
            <person name="Kumar A."/>
            <person name="Qiu R."/>
            <person name="Shendure J."/>
            <person name="Hall B."/>
        </authorList>
    </citation>
    <scope>NUCLEOTIDE SEQUENCE [LARGE SCALE GENOMIC DNA]</scope>
    <source>
        <strain evidence="7">RSF 1966-606</strain>
    </source>
</reference>
<evidence type="ECO:0000256" key="6">
    <source>
        <dbReference type="SAM" id="Phobius"/>
    </source>
</evidence>
<comment type="subcellular location">
    <subcellularLocation>
        <location evidence="1">Cell membrane</location>
        <topology evidence="1">Multi-pass membrane protein</topology>
    </subcellularLocation>
</comment>
<accession>A0A6A4LAK7</accession>
<comment type="caution">
    <text evidence="7">The sequence shown here is derived from an EMBL/GenBank/DDBJ whole genome shotgun (WGS) entry which is preliminary data.</text>
</comment>
<keyword evidence="5 6" id="KW-0472">Membrane</keyword>
<name>A0A6A4LAK7_9ERIC</name>
<gene>
    <name evidence="7" type="ORF">C3L33_12761</name>
</gene>
<feature type="transmembrane region" description="Helical" evidence="6">
    <location>
        <begin position="147"/>
        <end position="173"/>
    </location>
</feature>
<feature type="transmembrane region" description="Helical" evidence="6">
    <location>
        <begin position="50"/>
        <end position="76"/>
    </location>
</feature>
<dbReference type="PANTHER" id="PTHR12677">
    <property type="entry name" value="GOLGI APPARATUS MEMBRANE PROTEIN TVP38-RELATED"/>
    <property type="match status" value="1"/>
</dbReference>
<keyword evidence="8" id="KW-1185">Reference proteome</keyword>
<dbReference type="OrthoDB" id="1738437at2759"/>
<dbReference type="Proteomes" id="UP000428333">
    <property type="component" value="Linkage Group LG07"/>
</dbReference>